<dbReference type="EMBL" id="AMQM01001859">
    <property type="status" value="NOT_ANNOTATED_CDS"/>
    <property type="molecule type" value="Genomic_DNA"/>
</dbReference>
<reference evidence="4" key="1">
    <citation type="submission" date="2012-12" db="EMBL/GenBank/DDBJ databases">
        <authorList>
            <person name="Hellsten U."/>
            <person name="Grimwood J."/>
            <person name="Chapman J.A."/>
            <person name="Shapiro H."/>
            <person name="Aerts A."/>
            <person name="Otillar R.P."/>
            <person name="Terry A.Y."/>
            <person name="Boore J.L."/>
            <person name="Simakov O."/>
            <person name="Marletaz F."/>
            <person name="Cho S.-J."/>
            <person name="Edsinger-Gonzales E."/>
            <person name="Havlak P."/>
            <person name="Kuo D.-H."/>
            <person name="Larsson T."/>
            <person name="Lv J."/>
            <person name="Arendt D."/>
            <person name="Savage R."/>
            <person name="Osoegawa K."/>
            <person name="de Jong P."/>
            <person name="Lindberg D.R."/>
            <person name="Seaver E.C."/>
            <person name="Weisblat D.A."/>
            <person name="Putnam N.H."/>
            <person name="Grigoriev I.V."/>
            <person name="Rokhsar D.S."/>
        </authorList>
    </citation>
    <scope>NUCLEOTIDE SEQUENCE</scope>
</reference>
<dbReference type="KEGG" id="hro:HELRODRAFT_164851"/>
<evidence type="ECO:0000256" key="1">
    <source>
        <dbReference type="SAM" id="Coils"/>
    </source>
</evidence>
<dbReference type="InParanoid" id="T1EVW1"/>
<dbReference type="HOGENOM" id="CLU_1322203_0_0_1"/>
<evidence type="ECO:0000313" key="3">
    <source>
        <dbReference type="EnsemblMetazoa" id="HelroP164851"/>
    </source>
</evidence>
<organism evidence="3 4">
    <name type="scientific">Helobdella robusta</name>
    <name type="common">Californian leech</name>
    <dbReference type="NCBI Taxonomy" id="6412"/>
    <lineage>
        <taxon>Eukaryota</taxon>
        <taxon>Metazoa</taxon>
        <taxon>Spiralia</taxon>
        <taxon>Lophotrochozoa</taxon>
        <taxon>Annelida</taxon>
        <taxon>Clitellata</taxon>
        <taxon>Hirudinea</taxon>
        <taxon>Rhynchobdellida</taxon>
        <taxon>Glossiphoniidae</taxon>
        <taxon>Helobdella</taxon>
    </lineage>
</organism>
<dbReference type="EMBL" id="KB097639">
    <property type="protein sequence ID" value="ESN92751.1"/>
    <property type="molecule type" value="Genomic_DNA"/>
</dbReference>
<evidence type="ECO:0000313" key="4">
    <source>
        <dbReference type="Proteomes" id="UP000015101"/>
    </source>
</evidence>
<reference evidence="2 4" key="2">
    <citation type="journal article" date="2013" name="Nature">
        <title>Insights into bilaterian evolution from three spiralian genomes.</title>
        <authorList>
            <person name="Simakov O."/>
            <person name="Marletaz F."/>
            <person name="Cho S.J."/>
            <person name="Edsinger-Gonzales E."/>
            <person name="Havlak P."/>
            <person name="Hellsten U."/>
            <person name="Kuo D.H."/>
            <person name="Larsson T."/>
            <person name="Lv J."/>
            <person name="Arendt D."/>
            <person name="Savage R."/>
            <person name="Osoegawa K."/>
            <person name="de Jong P."/>
            <person name="Grimwood J."/>
            <person name="Chapman J.A."/>
            <person name="Shapiro H."/>
            <person name="Aerts A."/>
            <person name="Otillar R.P."/>
            <person name="Terry A.Y."/>
            <person name="Boore J.L."/>
            <person name="Grigoriev I.V."/>
            <person name="Lindberg D.R."/>
            <person name="Seaver E.C."/>
            <person name="Weisblat D.A."/>
            <person name="Putnam N.H."/>
            <person name="Rokhsar D.S."/>
        </authorList>
    </citation>
    <scope>NUCLEOTIDE SEQUENCE</scope>
</reference>
<keyword evidence="1" id="KW-0175">Coiled coil</keyword>
<dbReference type="PANTHER" id="PTHR46409:SF1">
    <property type="entry name" value="HTH PSQ-TYPE DOMAIN-CONTAINING PROTEIN"/>
    <property type="match status" value="1"/>
</dbReference>
<dbReference type="AlphaFoldDB" id="T1EVW1"/>
<dbReference type="RefSeq" id="XP_009029053.1">
    <property type="nucleotide sequence ID" value="XM_009030805.1"/>
</dbReference>
<proteinExistence type="predicted"/>
<dbReference type="CTD" id="20200711"/>
<sequence length="208" mass="24474">MTALFYQWTKANSKFKYPVVIYEVTIQKRIVNLWKKQKEISTTFFIVNINCNCTRDQKIPVIELMFIKAQRAKQGSISTYMIANKNVPETRRQEAELQRQESRSLSEQKRARKLEENARKEKEENLAVQFISVKHSWIDDPRHVLFQLELLRSQDKEVMQIVMPVVRRSANVQMGDMSLRQRVTPEINPDASCLLESFIGILKCMNLH</sequence>
<dbReference type="GeneID" id="20200711"/>
<dbReference type="EnsemblMetazoa" id="HelroT164851">
    <property type="protein sequence ID" value="HelroP164851"/>
    <property type="gene ID" value="HelroG164851"/>
</dbReference>
<reference evidence="3" key="3">
    <citation type="submission" date="2015-06" db="UniProtKB">
        <authorList>
            <consortium name="EnsemblMetazoa"/>
        </authorList>
    </citation>
    <scope>IDENTIFICATION</scope>
</reference>
<protein>
    <submittedName>
        <fullName evidence="2 3">Uncharacterized protein</fullName>
    </submittedName>
</protein>
<keyword evidence="4" id="KW-1185">Reference proteome</keyword>
<gene>
    <name evidence="3" type="primary">20200711</name>
    <name evidence="2" type="ORF">HELRODRAFT_164851</name>
</gene>
<feature type="coiled-coil region" evidence="1">
    <location>
        <begin position="97"/>
        <end position="125"/>
    </location>
</feature>
<dbReference type="PANTHER" id="PTHR46409">
    <property type="entry name" value="HTH PSQ-TYPE DOMAIN-CONTAINING PROTEIN"/>
    <property type="match status" value="1"/>
</dbReference>
<dbReference type="OrthoDB" id="6617942at2759"/>
<name>T1EVW1_HELRO</name>
<evidence type="ECO:0000313" key="2">
    <source>
        <dbReference type="EMBL" id="ESN92751.1"/>
    </source>
</evidence>
<dbReference type="Proteomes" id="UP000015101">
    <property type="component" value="Unassembled WGS sequence"/>
</dbReference>
<accession>T1EVW1</accession>